<evidence type="ECO:0000313" key="2">
    <source>
        <dbReference type="Proteomes" id="UP000308600"/>
    </source>
</evidence>
<dbReference type="Proteomes" id="UP000308600">
    <property type="component" value="Unassembled WGS sequence"/>
</dbReference>
<organism evidence="1 2">
    <name type="scientific">Pluteus cervinus</name>
    <dbReference type="NCBI Taxonomy" id="181527"/>
    <lineage>
        <taxon>Eukaryota</taxon>
        <taxon>Fungi</taxon>
        <taxon>Dikarya</taxon>
        <taxon>Basidiomycota</taxon>
        <taxon>Agaricomycotina</taxon>
        <taxon>Agaricomycetes</taxon>
        <taxon>Agaricomycetidae</taxon>
        <taxon>Agaricales</taxon>
        <taxon>Pluteineae</taxon>
        <taxon>Pluteaceae</taxon>
        <taxon>Pluteus</taxon>
    </lineage>
</organism>
<keyword evidence="2" id="KW-1185">Reference proteome</keyword>
<gene>
    <name evidence="1" type="ORF">BDN72DRAFT_899519</name>
</gene>
<protein>
    <submittedName>
        <fullName evidence="1">Uncharacterized protein</fullName>
    </submittedName>
</protein>
<evidence type="ECO:0000313" key="1">
    <source>
        <dbReference type="EMBL" id="TFK66762.1"/>
    </source>
</evidence>
<name>A0ACD3AMC3_9AGAR</name>
<sequence length="695" mass="80949">MAHYLTDLDLPGQDMEFVDVTELFAQASSEMGRDEMIFMQGFTLQDAMSAFEIGEPRLDTGLITEEEESAPLFDPLAPLLPEELCWILDEIIAYEMQWHAGNPLSNTVYTLNYVHHLAKFDPDSLAFPDMRISDVSRPLELITVVLRAGVIGLLKSCDLCWRELSKGGMQETEDWHAEKCDISLLEGLPAKFVLGKLEDASLWLSSSPTVPQIWKEALQSRVQFRRTFLQLLEANASRDVNAFRALLDVARLHLNNIKVHLPPEPAERSLARFAFDPLVARKLNSFVPIRKIDIPLREETWTMVEAMLDGWHEMSLLSEAHEISTWDNLGHLRLWSVERPLQVSYIRSSTQSTFYDGILVLDSHSLSWMVERFFFETLGVTYGSLATSIKDCWIHSETAPLFRVERTLYQLITPHIRSHWYNPPRKRRHFMKSLVDWHRLFDILYRIVDDLDTSELEDDRFILQLPNCALLWRLNLMRDIILSGFQLDLYAREERPFAYWYAAEIVDTHLRLLDEFIQLIPQDSIAYQEMKFQHWYLTAVGAMCEAMFAVSVRISFSWDHLKQTLARRYKWAFRPEYEEIETPPVCQPDFHRFRQAYSRLKSDKYVSPRGSFELAQTILRGIAEREFVGGWIGVWGHDRLQFINHLIFVCEDLRGLPERMSELPSFDLKRLTWDPQHHPWFPRLAQSEGSGGTST</sequence>
<dbReference type="EMBL" id="ML208394">
    <property type="protein sequence ID" value="TFK66762.1"/>
    <property type="molecule type" value="Genomic_DNA"/>
</dbReference>
<proteinExistence type="predicted"/>
<accession>A0ACD3AMC3</accession>
<reference evidence="1 2" key="1">
    <citation type="journal article" date="2019" name="Nat. Ecol. Evol.">
        <title>Megaphylogeny resolves global patterns of mushroom evolution.</title>
        <authorList>
            <person name="Varga T."/>
            <person name="Krizsan K."/>
            <person name="Foldi C."/>
            <person name="Dima B."/>
            <person name="Sanchez-Garcia M."/>
            <person name="Sanchez-Ramirez S."/>
            <person name="Szollosi G.J."/>
            <person name="Szarkandi J.G."/>
            <person name="Papp V."/>
            <person name="Albert L."/>
            <person name="Andreopoulos W."/>
            <person name="Angelini C."/>
            <person name="Antonin V."/>
            <person name="Barry K.W."/>
            <person name="Bougher N.L."/>
            <person name="Buchanan P."/>
            <person name="Buyck B."/>
            <person name="Bense V."/>
            <person name="Catcheside P."/>
            <person name="Chovatia M."/>
            <person name="Cooper J."/>
            <person name="Damon W."/>
            <person name="Desjardin D."/>
            <person name="Finy P."/>
            <person name="Geml J."/>
            <person name="Haridas S."/>
            <person name="Hughes K."/>
            <person name="Justo A."/>
            <person name="Karasinski D."/>
            <person name="Kautmanova I."/>
            <person name="Kiss B."/>
            <person name="Kocsube S."/>
            <person name="Kotiranta H."/>
            <person name="LaButti K.M."/>
            <person name="Lechner B.E."/>
            <person name="Liimatainen K."/>
            <person name="Lipzen A."/>
            <person name="Lukacs Z."/>
            <person name="Mihaltcheva S."/>
            <person name="Morgado L.N."/>
            <person name="Niskanen T."/>
            <person name="Noordeloos M.E."/>
            <person name="Ohm R.A."/>
            <person name="Ortiz-Santana B."/>
            <person name="Ovrebo C."/>
            <person name="Racz N."/>
            <person name="Riley R."/>
            <person name="Savchenko A."/>
            <person name="Shiryaev A."/>
            <person name="Soop K."/>
            <person name="Spirin V."/>
            <person name="Szebenyi C."/>
            <person name="Tomsovsky M."/>
            <person name="Tulloss R.E."/>
            <person name="Uehling J."/>
            <person name="Grigoriev I.V."/>
            <person name="Vagvolgyi C."/>
            <person name="Papp T."/>
            <person name="Martin F.M."/>
            <person name="Miettinen O."/>
            <person name="Hibbett D.S."/>
            <person name="Nagy L.G."/>
        </authorList>
    </citation>
    <scope>NUCLEOTIDE SEQUENCE [LARGE SCALE GENOMIC DNA]</scope>
    <source>
        <strain evidence="1 2">NL-1719</strain>
    </source>
</reference>